<reference evidence="2" key="1">
    <citation type="journal article" date="2020" name="Stud. Mycol.">
        <title>101 Dothideomycetes genomes: a test case for predicting lifestyles and emergence of pathogens.</title>
        <authorList>
            <person name="Haridas S."/>
            <person name="Albert R."/>
            <person name="Binder M."/>
            <person name="Bloem J."/>
            <person name="Labutti K."/>
            <person name="Salamov A."/>
            <person name="Andreopoulos B."/>
            <person name="Baker S."/>
            <person name="Barry K."/>
            <person name="Bills G."/>
            <person name="Bluhm B."/>
            <person name="Cannon C."/>
            <person name="Castanera R."/>
            <person name="Culley D."/>
            <person name="Daum C."/>
            <person name="Ezra D."/>
            <person name="Gonzalez J."/>
            <person name="Henrissat B."/>
            <person name="Kuo A."/>
            <person name="Liang C."/>
            <person name="Lipzen A."/>
            <person name="Lutzoni F."/>
            <person name="Magnuson J."/>
            <person name="Mondo S."/>
            <person name="Nolan M."/>
            <person name="Ohm R."/>
            <person name="Pangilinan J."/>
            <person name="Park H.-J."/>
            <person name="Ramirez L."/>
            <person name="Alfaro M."/>
            <person name="Sun H."/>
            <person name="Tritt A."/>
            <person name="Yoshinaga Y."/>
            <person name="Zwiers L.-H."/>
            <person name="Turgeon B."/>
            <person name="Goodwin S."/>
            <person name="Spatafora J."/>
            <person name="Crous P."/>
            <person name="Grigoriev I."/>
        </authorList>
    </citation>
    <scope>NUCLEOTIDE SEQUENCE</scope>
    <source>
        <strain evidence="2">CBS 121410</strain>
    </source>
</reference>
<dbReference type="PANTHER" id="PTHR24306:SF7">
    <property type="entry name" value="AHBB"/>
    <property type="match status" value="1"/>
</dbReference>
<comment type="caution">
    <text evidence="2">The sequence shown here is derived from an EMBL/GenBank/DDBJ whole genome shotgun (WGS) entry which is preliminary data.</text>
</comment>
<evidence type="ECO:0000313" key="3">
    <source>
        <dbReference type="Proteomes" id="UP000799776"/>
    </source>
</evidence>
<dbReference type="GO" id="GO:0004497">
    <property type="term" value="F:monooxygenase activity"/>
    <property type="evidence" value="ECO:0007669"/>
    <property type="project" value="InterPro"/>
</dbReference>
<name>A0A9P4HRZ4_9PEZI</name>
<sequence>MDVLLSVYHDRKALLYDVGVAAIAVNLGLRQGWIPLPGQLASWDTPALLSTALITVFAVCMATRLFSARKHDSTSKSEVAVLPYWIPGLGHLPQFIFGGEAFLKNTRKTSLQDGFALNLAGIKHTIIDNPALADAISEKEASIVEGDQLATTLRRNVFGFPDDKKNSPIQKPAALSNDFYEGIFAQPQAEDLLKRTISKFKENMPNLVSFLDSLVDQSPWERVSDTSAVELADGRKLAETNLLSLMTELLGQSMNSAYAGTAFVDDYPELHADLGVIGKSFSMMATGLPRWVPLPRLPAGYIARKRLLGRLEKLQSSYDPDDISVLFEASHEALPGSEAKAAKSRAAVDLSLIWALNDCTRNLAFWLLVHILSQPQLVDRIREEITPYARAVQPSNDFGLPEPPRLELDVEGLEEKCPLFSSCYAETVRLYDTAWAVKKVKQDFTVTETQSSTEYSFKKGEYIDVSRRLRQTSSRYVSEAGEFRPDRFVMLDEAGKAPKMDWDAASNCEGMWSMGKNMLFTQKTCLAFAASVLVMWEVEPVERAGWRLPGYRQGASIAIPTRDIRVRISRRKLE</sequence>
<dbReference type="Gene3D" id="1.10.630.10">
    <property type="entry name" value="Cytochrome P450"/>
    <property type="match status" value="1"/>
</dbReference>
<dbReference type="InterPro" id="IPR036396">
    <property type="entry name" value="Cyt_P450_sf"/>
</dbReference>
<accession>A0A9P4HRZ4</accession>
<dbReference type="GO" id="GO:0020037">
    <property type="term" value="F:heme binding"/>
    <property type="evidence" value="ECO:0007669"/>
    <property type="project" value="InterPro"/>
</dbReference>
<dbReference type="SUPFAM" id="SSF48264">
    <property type="entry name" value="Cytochrome P450"/>
    <property type="match status" value="1"/>
</dbReference>
<evidence type="ECO:0008006" key="4">
    <source>
        <dbReference type="Google" id="ProtNLM"/>
    </source>
</evidence>
<keyword evidence="1" id="KW-0812">Transmembrane</keyword>
<evidence type="ECO:0000313" key="2">
    <source>
        <dbReference type="EMBL" id="KAF2086889.1"/>
    </source>
</evidence>
<feature type="transmembrane region" description="Helical" evidence="1">
    <location>
        <begin position="14"/>
        <end position="34"/>
    </location>
</feature>
<proteinExistence type="predicted"/>
<dbReference type="AlphaFoldDB" id="A0A9P4HRZ4"/>
<dbReference type="OrthoDB" id="3366823at2759"/>
<dbReference type="GO" id="GO:0005506">
    <property type="term" value="F:iron ion binding"/>
    <property type="evidence" value="ECO:0007669"/>
    <property type="project" value="InterPro"/>
</dbReference>
<keyword evidence="1" id="KW-1133">Transmembrane helix</keyword>
<evidence type="ECO:0000256" key="1">
    <source>
        <dbReference type="SAM" id="Phobius"/>
    </source>
</evidence>
<keyword evidence="1" id="KW-0472">Membrane</keyword>
<organism evidence="2 3">
    <name type="scientific">Saccharata proteae CBS 121410</name>
    <dbReference type="NCBI Taxonomy" id="1314787"/>
    <lineage>
        <taxon>Eukaryota</taxon>
        <taxon>Fungi</taxon>
        <taxon>Dikarya</taxon>
        <taxon>Ascomycota</taxon>
        <taxon>Pezizomycotina</taxon>
        <taxon>Dothideomycetes</taxon>
        <taxon>Dothideomycetes incertae sedis</taxon>
        <taxon>Botryosphaeriales</taxon>
        <taxon>Saccharataceae</taxon>
        <taxon>Saccharata</taxon>
    </lineage>
</organism>
<dbReference type="Proteomes" id="UP000799776">
    <property type="component" value="Unassembled WGS sequence"/>
</dbReference>
<gene>
    <name evidence="2" type="ORF">K490DRAFT_66204</name>
</gene>
<feature type="transmembrane region" description="Helical" evidence="1">
    <location>
        <begin position="46"/>
        <end position="66"/>
    </location>
</feature>
<dbReference type="GO" id="GO:0016705">
    <property type="term" value="F:oxidoreductase activity, acting on paired donors, with incorporation or reduction of molecular oxygen"/>
    <property type="evidence" value="ECO:0007669"/>
    <property type="project" value="InterPro"/>
</dbReference>
<keyword evidence="3" id="KW-1185">Reference proteome</keyword>
<dbReference type="PANTHER" id="PTHR24306">
    <property type="match status" value="1"/>
</dbReference>
<protein>
    <recommendedName>
        <fullName evidence="4">Cytochrome P450</fullName>
    </recommendedName>
</protein>
<dbReference type="EMBL" id="ML978722">
    <property type="protein sequence ID" value="KAF2086889.1"/>
    <property type="molecule type" value="Genomic_DNA"/>
</dbReference>